<dbReference type="EMBL" id="CP000434">
    <property type="protein sequence ID" value="ABH00938.1"/>
    <property type="molecule type" value="Genomic_DNA"/>
</dbReference>
<organism evidence="1 2">
    <name type="scientific">Rhodococcus jostii (strain RHA1)</name>
    <dbReference type="NCBI Taxonomy" id="101510"/>
    <lineage>
        <taxon>Bacteria</taxon>
        <taxon>Bacillati</taxon>
        <taxon>Actinomycetota</taxon>
        <taxon>Actinomycetes</taxon>
        <taxon>Mycobacteriales</taxon>
        <taxon>Nocardiaceae</taxon>
        <taxon>Rhodococcus</taxon>
    </lineage>
</organism>
<dbReference type="AlphaFoldDB" id="Q0RUU8"/>
<dbReference type="Proteomes" id="UP000008710">
    <property type="component" value="Plasmid pRHL3"/>
</dbReference>
<name>Q0RUU8_RHOJR</name>
<dbReference type="KEGG" id="rha:RHA1_ro11291"/>
<reference evidence="2" key="1">
    <citation type="journal article" date="2006" name="Proc. Natl. Acad. Sci. U.S.A.">
        <title>The complete genome of Rhodococcus sp. RHA1 provides insights into a catabolic powerhouse.</title>
        <authorList>
            <person name="McLeod M.P."/>
            <person name="Warren R.L."/>
            <person name="Hsiao W.W.L."/>
            <person name="Araki N."/>
            <person name="Myhre M."/>
            <person name="Fernandes C."/>
            <person name="Miyazawa D."/>
            <person name="Wong W."/>
            <person name="Lillquist A.L."/>
            <person name="Wang D."/>
            <person name="Dosanjh M."/>
            <person name="Hara H."/>
            <person name="Petrescu A."/>
            <person name="Morin R.D."/>
            <person name="Yang G."/>
            <person name="Stott J.M."/>
            <person name="Schein J.E."/>
            <person name="Shin H."/>
            <person name="Smailus D."/>
            <person name="Siddiqui A.S."/>
            <person name="Marra M.A."/>
            <person name="Jones S.J.M."/>
            <person name="Holt R."/>
            <person name="Brinkman F.S.L."/>
            <person name="Miyauchi K."/>
            <person name="Fukuda M."/>
            <person name="Davies J.E."/>
            <person name="Mohn W.W."/>
            <person name="Eltis L.D."/>
        </authorList>
    </citation>
    <scope>NUCLEOTIDE SEQUENCE [LARGE SCALE GENOMIC DNA]</scope>
    <source>
        <strain evidence="2">RHA1</strain>
    </source>
</reference>
<keyword evidence="1" id="KW-0614">Plasmid</keyword>
<protein>
    <submittedName>
        <fullName evidence="1">Uncharacterized protein</fullName>
    </submittedName>
</protein>
<accession>Q0RUU8</accession>
<proteinExistence type="predicted"/>
<dbReference type="HOGENOM" id="CLU_2248024_0_0_11"/>
<evidence type="ECO:0000313" key="2">
    <source>
        <dbReference type="Proteomes" id="UP000008710"/>
    </source>
</evidence>
<sequence length="104" mass="11270">MTETRDFPQRGVPLERSTPAGVANTALALDLQAVLPNPPSARLAPDGRSAGHCSARSFERSAGRSPSALRAVFQRGFQCSFECSLERFAARLGEWVRVVDRAVL</sequence>
<geneLocation type="plasmid" evidence="1 2">
    <name>pRHL3</name>
</geneLocation>
<gene>
    <name evidence="1" type="ordered locus">RHA1_ro11291</name>
</gene>
<evidence type="ECO:0000313" key="1">
    <source>
        <dbReference type="EMBL" id="ABH00938.1"/>
    </source>
</evidence>